<evidence type="ECO:0000256" key="6">
    <source>
        <dbReference type="ARBA" id="ARBA00022617"/>
    </source>
</evidence>
<evidence type="ECO:0000256" key="14">
    <source>
        <dbReference type="PIRSR" id="PIRSR000178-1"/>
    </source>
</evidence>
<evidence type="ECO:0000256" key="10">
    <source>
        <dbReference type="ARBA" id="ARBA00022989"/>
    </source>
</evidence>
<keyword evidence="6 14" id="KW-0349">Heme</keyword>
<dbReference type="AlphaFoldDB" id="A0A0C1QND9"/>
<evidence type="ECO:0000313" key="17">
    <source>
        <dbReference type="Proteomes" id="UP000031258"/>
    </source>
</evidence>
<comment type="subcellular location">
    <subcellularLocation>
        <location evidence="2">Membrane</location>
        <topology evidence="2">Multi-pass membrane protein</topology>
    </subcellularLocation>
</comment>
<comment type="cofactor">
    <cofactor evidence="14">
        <name>heme</name>
        <dbReference type="ChEBI" id="CHEBI:30413"/>
    </cofactor>
    <text evidence="14">The heme is bound between the two transmembrane subunits.</text>
</comment>
<dbReference type="PANTHER" id="PTHR10978">
    <property type="entry name" value="SUCCINATE DEHYDROGENASE CYTOCHROME B560 SUBUNIT"/>
    <property type="match status" value="1"/>
</dbReference>
<evidence type="ECO:0000256" key="7">
    <source>
        <dbReference type="ARBA" id="ARBA00022692"/>
    </source>
</evidence>
<evidence type="ECO:0000256" key="15">
    <source>
        <dbReference type="SAM" id="Phobius"/>
    </source>
</evidence>
<dbReference type="GO" id="GO:0016020">
    <property type="term" value="C:membrane"/>
    <property type="evidence" value="ECO:0007669"/>
    <property type="project" value="UniProtKB-SubCell"/>
</dbReference>
<feature type="transmembrane region" description="Helical" evidence="15">
    <location>
        <begin position="91"/>
        <end position="111"/>
    </location>
</feature>
<evidence type="ECO:0000313" key="16">
    <source>
        <dbReference type="EMBL" id="KIE05543.1"/>
    </source>
</evidence>
<feature type="transmembrane region" description="Helical" evidence="15">
    <location>
        <begin position="126"/>
        <end position="146"/>
    </location>
</feature>
<dbReference type="PROSITE" id="PS01000">
    <property type="entry name" value="SDH_CYT_1"/>
    <property type="match status" value="1"/>
</dbReference>
<keyword evidence="8 14" id="KW-0479">Metal-binding</keyword>
<dbReference type="Proteomes" id="UP000031258">
    <property type="component" value="Unassembled WGS sequence"/>
</dbReference>
<dbReference type="Pfam" id="PF01127">
    <property type="entry name" value="Sdh_cyt"/>
    <property type="match status" value="1"/>
</dbReference>
<evidence type="ECO:0000256" key="4">
    <source>
        <dbReference type="ARBA" id="ARBA00007244"/>
    </source>
</evidence>
<dbReference type="NCBIfam" id="TIGR02970">
    <property type="entry name" value="succ_dehyd_cytB"/>
    <property type="match status" value="1"/>
</dbReference>
<sequence length="150" mass="17476">MHISNKILTYRYLVEYLLNMQHIKERPLSPHLGIYKPQISSVLSIFHRVSGVALFIGLIAVIWWIIYLPYMQDPENCIIWKFFAHPIGKAFLMLWSYSLFFHTCTGIRHLFWDFGMGFSIEAMNKSGWLAVIISLILAVVSWIIALRMGV</sequence>
<dbReference type="PROSITE" id="PS01001">
    <property type="entry name" value="SDH_CYT_2"/>
    <property type="match status" value="1"/>
</dbReference>
<dbReference type="SUPFAM" id="SSF81343">
    <property type="entry name" value="Fumarate reductase respiratory complex transmembrane subunits"/>
    <property type="match status" value="1"/>
</dbReference>
<dbReference type="InterPro" id="IPR014314">
    <property type="entry name" value="Succ_DH_cytb556"/>
</dbReference>
<comment type="function">
    <text evidence="1">Membrane-anchoring subunit of succinate dehydrogenase (SDH).</text>
</comment>
<dbReference type="GO" id="GO:0006099">
    <property type="term" value="P:tricarboxylic acid cycle"/>
    <property type="evidence" value="ECO:0007669"/>
    <property type="project" value="UniProtKB-UniPathway"/>
</dbReference>
<dbReference type="EMBL" id="JSWE01000092">
    <property type="protein sequence ID" value="KIE05543.1"/>
    <property type="molecule type" value="Genomic_DNA"/>
</dbReference>
<comment type="subunit">
    <text evidence="13">Part of an enzyme complex containing four subunits: a flavoprotein, an iron-sulfur protein, plus two membrane-anchoring proteins, SdhC and SdhD. The complex can form homotrimers.</text>
</comment>
<keyword evidence="17" id="KW-1185">Reference proteome</keyword>
<dbReference type="InterPro" id="IPR034804">
    <property type="entry name" value="SQR/QFR_C/D"/>
</dbReference>
<reference evidence="16 17" key="1">
    <citation type="submission" date="2014-11" db="EMBL/GenBank/DDBJ databases">
        <title>A Rickettsiales Symbiont of Amoebae With Ancient Features.</title>
        <authorList>
            <person name="Schulz F."/>
            <person name="Martijn J."/>
            <person name="Wascher F."/>
            <person name="Kostanjsek R."/>
            <person name="Ettema T.J."/>
            <person name="Horn M."/>
        </authorList>
    </citation>
    <scope>NUCLEOTIDE SEQUENCE [LARGE SCALE GENOMIC DNA]</scope>
    <source>
        <strain evidence="16 17">UWC36</strain>
    </source>
</reference>
<evidence type="ECO:0000256" key="3">
    <source>
        <dbReference type="ARBA" id="ARBA00005163"/>
    </source>
</evidence>
<evidence type="ECO:0000256" key="12">
    <source>
        <dbReference type="ARBA" id="ARBA00023136"/>
    </source>
</evidence>
<accession>A0A0C1QND9</accession>
<evidence type="ECO:0000256" key="8">
    <source>
        <dbReference type="ARBA" id="ARBA00022723"/>
    </source>
</evidence>
<keyword evidence="9" id="KW-0813">Transport</keyword>
<evidence type="ECO:0000256" key="2">
    <source>
        <dbReference type="ARBA" id="ARBA00004141"/>
    </source>
</evidence>
<feature type="binding site" description="axial binding residue" evidence="14">
    <location>
        <position position="102"/>
    </location>
    <ligand>
        <name>heme</name>
        <dbReference type="ChEBI" id="CHEBI:30413"/>
        <note>ligand shared with second transmembrane subunit</note>
    </ligand>
    <ligandPart>
        <name>Fe</name>
        <dbReference type="ChEBI" id="CHEBI:18248"/>
    </ligandPart>
</feature>
<dbReference type="CDD" id="cd03499">
    <property type="entry name" value="SQR_TypeC_SdhC"/>
    <property type="match status" value="1"/>
</dbReference>
<keyword evidence="12 15" id="KW-0472">Membrane</keyword>
<feature type="transmembrane region" description="Helical" evidence="15">
    <location>
        <begin position="45"/>
        <end position="70"/>
    </location>
</feature>
<dbReference type="PANTHER" id="PTHR10978:SF5">
    <property type="entry name" value="SUCCINATE DEHYDROGENASE CYTOCHROME B560 SUBUNIT, MITOCHONDRIAL"/>
    <property type="match status" value="1"/>
</dbReference>
<dbReference type="GO" id="GO:0009055">
    <property type="term" value="F:electron transfer activity"/>
    <property type="evidence" value="ECO:0007669"/>
    <property type="project" value="InterPro"/>
</dbReference>
<name>A0A0C1QND9_9RICK</name>
<dbReference type="GO" id="GO:0046872">
    <property type="term" value="F:metal ion binding"/>
    <property type="evidence" value="ECO:0007669"/>
    <property type="project" value="UniProtKB-KW"/>
</dbReference>
<keyword evidence="7 15" id="KW-0812">Transmembrane</keyword>
<keyword evidence="10 15" id="KW-1133">Transmembrane helix</keyword>
<keyword evidence="9" id="KW-0249">Electron transport</keyword>
<protein>
    <recommendedName>
        <fullName evidence="5">Succinate dehydrogenase cytochrome b556 subunit</fullName>
    </recommendedName>
</protein>
<dbReference type="STRING" id="86105.NF27_DP00870"/>
<evidence type="ECO:0000256" key="1">
    <source>
        <dbReference type="ARBA" id="ARBA00004050"/>
    </source>
</evidence>
<keyword evidence="11 14" id="KW-0408">Iron</keyword>
<comment type="pathway">
    <text evidence="3">Carbohydrate metabolism; tricarboxylic acid cycle.</text>
</comment>
<comment type="caution">
    <text evidence="16">The sequence shown here is derived from an EMBL/GenBank/DDBJ whole genome shotgun (WGS) entry which is preliminary data.</text>
</comment>
<dbReference type="Gene3D" id="1.20.1300.10">
    <property type="entry name" value="Fumarate reductase/succinate dehydrogenase, transmembrane subunit"/>
    <property type="match status" value="1"/>
</dbReference>
<evidence type="ECO:0000256" key="13">
    <source>
        <dbReference type="ARBA" id="ARBA00025912"/>
    </source>
</evidence>
<organism evidence="16 17">
    <name type="scientific">Candidatus Jidaibacter acanthamoebae</name>
    <dbReference type="NCBI Taxonomy" id="86105"/>
    <lineage>
        <taxon>Bacteria</taxon>
        <taxon>Pseudomonadati</taxon>
        <taxon>Pseudomonadota</taxon>
        <taxon>Alphaproteobacteria</taxon>
        <taxon>Rickettsiales</taxon>
        <taxon>Candidatus Midichloriaceae</taxon>
        <taxon>Candidatus Jidaibacter</taxon>
    </lineage>
</organism>
<comment type="similarity">
    <text evidence="4">Belongs to the cytochrome b560 family.</text>
</comment>
<gene>
    <name evidence="16" type="primary">sdhC_2</name>
    <name evidence="16" type="ORF">NF27_DP00870</name>
</gene>
<proteinExistence type="inferred from homology"/>
<evidence type="ECO:0000256" key="9">
    <source>
        <dbReference type="ARBA" id="ARBA00022982"/>
    </source>
</evidence>
<evidence type="ECO:0000256" key="5">
    <source>
        <dbReference type="ARBA" id="ARBA00020076"/>
    </source>
</evidence>
<evidence type="ECO:0000256" key="11">
    <source>
        <dbReference type="ARBA" id="ARBA00023004"/>
    </source>
</evidence>
<dbReference type="InterPro" id="IPR000701">
    <property type="entry name" value="SuccDH_FuR_B_TM-su"/>
</dbReference>
<dbReference type="PIRSF" id="PIRSF000178">
    <property type="entry name" value="SDH_cyt_b560"/>
    <property type="match status" value="1"/>
</dbReference>
<dbReference type="UniPathway" id="UPA00223"/>
<dbReference type="InterPro" id="IPR018495">
    <property type="entry name" value="Succ_DH_cyt_bsu_CS"/>
</dbReference>